<sequence>MDWRPPADPDKPVCPYRRNFTVDIKSHTPAAPFGGRDYGSGTRAVVPPQTLQSIKQTELVIRNPPLRTADPPAPRILKLSITEELAVVDGRGAQLAVCTIAPKVAGQATFQAVAKIYDPLYYSFPNKDVPSAPCDVTRDADIDYSREAAAYEHLQRIGQAGLFAPKYFGSWTFTIPIQIGETTQQRSVRLVLIENLPGPSIRELCLTSRAATFDEAYRLEILARVLDGNAKLLLKGINQRDLASRNVILVHPPNIQPAAQQQTFPRVVLIDYNISIIYEQTRRKISPFNGATLPPNPVELYWNNTQILMQFRGWIPAEWEDNPRLYQEWLSNRFGGKNMASYAPLRAKLEFYKWVA</sequence>
<organism evidence="1 2">
    <name type="scientific">Diplogelasinospora grovesii</name>
    <dbReference type="NCBI Taxonomy" id="303347"/>
    <lineage>
        <taxon>Eukaryota</taxon>
        <taxon>Fungi</taxon>
        <taxon>Dikarya</taxon>
        <taxon>Ascomycota</taxon>
        <taxon>Pezizomycotina</taxon>
        <taxon>Sordariomycetes</taxon>
        <taxon>Sordariomycetidae</taxon>
        <taxon>Sordariales</taxon>
        <taxon>Diplogelasinosporaceae</taxon>
        <taxon>Diplogelasinospora</taxon>
    </lineage>
</organism>
<comment type="caution">
    <text evidence="1">The sequence shown here is derived from an EMBL/GenBank/DDBJ whole genome shotgun (WGS) entry which is preliminary data.</text>
</comment>
<dbReference type="Proteomes" id="UP001303473">
    <property type="component" value="Unassembled WGS sequence"/>
</dbReference>
<reference evidence="2" key="1">
    <citation type="journal article" date="2023" name="Mol. Phylogenet. Evol.">
        <title>Genome-scale phylogeny and comparative genomics of the fungal order Sordariales.</title>
        <authorList>
            <person name="Hensen N."/>
            <person name="Bonometti L."/>
            <person name="Westerberg I."/>
            <person name="Brannstrom I.O."/>
            <person name="Guillou S."/>
            <person name="Cros-Aarteil S."/>
            <person name="Calhoun S."/>
            <person name="Haridas S."/>
            <person name="Kuo A."/>
            <person name="Mondo S."/>
            <person name="Pangilinan J."/>
            <person name="Riley R."/>
            <person name="LaButti K."/>
            <person name="Andreopoulos B."/>
            <person name="Lipzen A."/>
            <person name="Chen C."/>
            <person name="Yan M."/>
            <person name="Daum C."/>
            <person name="Ng V."/>
            <person name="Clum A."/>
            <person name="Steindorff A."/>
            <person name="Ohm R.A."/>
            <person name="Martin F."/>
            <person name="Silar P."/>
            <person name="Natvig D.O."/>
            <person name="Lalanne C."/>
            <person name="Gautier V."/>
            <person name="Ament-Velasquez S.L."/>
            <person name="Kruys A."/>
            <person name="Hutchinson M.I."/>
            <person name="Powell A.J."/>
            <person name="Barry K."/>
            <person name="Miller A.N."/>
            <person name="Grigoriev I.V."/>
            <person name="Debuchy R."/>
            <person name="Gladieux P."/>
            <person name="Hiltunen Thoren M."/>
            <person name="Johannesson H."/>
        </authorList>
    </citation>
    <scope>NUCLEOTIDE SEQUENCE [LARGE SCALE GENOMIC DNA]</scope>
    <source>
        <strain evidence="2">CBS 340.73</strain>
    </source>
</reference>
<gene>
    <name evidence="1" type="ORF">QBC46DRAFT_67207</name>
</gene>
<dbReference type="SUPFAM" id="SSF56112">
    <property type="entry name" value="Protein kinase-like (PK-like)"/>
    <property type="match status" value="1"/>
</dbReference>
<proteinExistence type="predicted"/>
<evidence type="ECO:0000313" key="1">
    <source>
        <dbReference type="EMBL" id="KAK3942777.1"/>
    </source>
</evidence>
<dbReference type="EMBL" id="MU853771">
    <property type="protein sequence ID" value="KAK3942777.1"/>
    <property type="molecule type" value="Genomic_DNA"/>
</dbReference>
<name>A0AAN6NFI9_9PEZI</name>
<protein>
    <recommendedName>
        <fullName evidence="3">Protein kinase domain-containing protein</fullName>
    </recommendedName>
</protein>
<dbReference type="InterPro" id="IPR011009">
    <property type="entry name" value="Kinase-like_dom_sf"/>
</dbReference>
<keyword evidence="2" id="KW-1185">Reference proteome</keyword>
<dbReference type="AlphaFoldDB" id="A0AAN6NFI9"/>
<evidence type="ECO:0000313" key="2">
    <source>
        <dbReference type="Proteomes" id="UP001303473"/>
    </source>
</evidence>
<accession>A0AAN6NFI9</accession>
<evidence type="ECO:0008006" key="3">
    <source>
        <dbReference type="Google" id="ProtNLM"/>
    </source>
</evidence>